<dbReference type="Pfam" id="PF13561">
    <property type="entry name" value="adh_short_C2"/>
    <property type="match status" value="1"/>
</dbReference>
<name>A0A1W2AKG5_9BURK</name>
<organism evidence="3 4">
    <name type="scientific">Polynucleobacter kasalickyi</name>
    <dbReference type="NCBI Taxonomy" id="1938817"/>
    <lineage>
        <taxon>Bacteria</taxon>
        <taxon>Pseudomonadati</taxon>
        <taxon>Pseudomonadota</taxon>
        <taxon>Betaproteobacteria</taxon>
        <taxon>Burkholderiales</taxon>
        <taxon>Burkholderiaceae</taxon>
        <taxon>Polynucleobacter</taxon>
    </lineage>
</organism>
<dbReference type="AlphaFoldDB" id="A0A1W2AKG5"/>
<dbReference type="Proteomes" id="UP000192708">
    <property type="component" value="Unassembled WGS sequence"/>
</dbReference>
<dbReference type="SUPFAM" id="SSF51735">
    <property type="entry name" value="NAD(P)-binding Rossmann-fold domains"/>
    <property type="match status" value="1"/>
</dbReference>
<dbReference type="InterPro" id="IPR002347">
    <property type="entry name" value="SDR_fam"/>
</dbReference>
<dbReference type="InterPro" id="IPR036291">
    <property type="entry name" value="NAD(P)-bd_dom_sf"/>
</dbReference>
<dbReference type="PANTHER" id="PTHR43477">
    <property type="entry name" value="DIHYDROANTICAPSIN 7-DEHYDROGENASE"/>
    <property type="match status" value="1"/>
</dbReference>
<reference evidence="3 4" key="1">
    <citation type="submission" date="2017-04" db="EMBL/GenBank/DDBJ databases">
        <authorList>
            <person name="Afonso C.L."/>
            <person name="Miller P.J."/>
            <person name="Scott M.A."/>
            <person name="Spackman E."/>
            <person name="Goraichik I."/>
            <person name="Dimitrov K.M."/>
            <person name="Suarez D.L."/>
            <person name="Swayne D.E."/>
        </authorList>
    </citation>
    <scope>NUCLEOTIDE SEQUENCE [LARGE SCALE GENOMIC DNA]</scope>
    <source>
        <strain evidence="3 4">VK13</strain>
    </source>
</reference>
<gene>
    <name evidence="3" type="ORF">SAMN06296008_10934</name>
</gene>
<dbReference type="OrthoDB" id="9803333at2"/>
<evidence type="ECO:0000256" key="2">
    <source>
        <dbReference type="ARBA" id="ARBA00023002"/>
    </source>
</evidence>
<dbReference type="Gene3D" id="3.40.50.720">
    <property type="entry name" value="NAD(P)-binding Rossmann-like Domain"/>
    <property type="match status" value="1"/>
</dbReference>
<evidence type="ECO:0000313" key="3">
    <source>
        <dbReference type="EMBL" id="SMC61187.1"/>
    </source>
</evidence>
<dbReference type="STRING" id="1938817.SAMN06296008_10934"/>
<dbReference type="RefSeq" id="WP_084283827.1">
    <property type="nucleotide sequence ID" value="NZ_FWXJ01000009.1"/>
</dbReference>
<dbReference type="EMBL" id="FWXJ01000009">
    <property type="protein sequence ID" value="SMC61187.1"/>
    <property type="molecule type" value="Genomic_DNA"/>
</dbReference>
<protein>
    <submittedName>
        <fullName evidence="3">NAD(P)-dependent dehydrogenase, short-chain alcohol dehydrogenase family</fullName>
    </submittedName>
</protein>
<keyword evidence="4" id="KW-1185">Reference proteome</keyword>
<dbReference type="PANTHER" id="PTHR43477:SF1">
    <property type="entry name" value="DIHYDROANTICAPSIN 7-DEHYDROGENASE"/>
    <property type="match status" value="1"/>
</dbReference>
<evidence type="ECO:0000313" key="4">
    <source>
        <dbReference type="Proteomes" id="UP000192708"/>
    </source>
</evidence>
<dbReference type="PRINTS" id="PR00081">
    <property type="entry name" value="GDHRDH"/>
</dbReference>
<dbReference type="InterPro" id="IPR051122">
    <property type="entry name" value="SDR_DHRS6-like"/>
</dbReference>
<dbReference type="GO" id="GO:0016491">
    <property type="term" value="F:oxidoreductase activity"/>
    <property type="evidence" value="ECO:0007669"/>
    <property type="project" value="UniProtKB-KW"/>
</dbReference>
<proteinExistence type="inferred from homology"/>
<keyword evidence="2" id="KW-0560">Oxidoreductase</keyword>
<evidence type="ECO:0000256" key="1">
    <source>
        <dbReference type="ARBA" id="ARBA00006484"/>
    </source>
</evidence>
<comment type="similarity">
    <text evidence="1">Belongs to the short-chain dehydrogenases/reductases (SDR) family.</text>
</comment>
<accession>A0A1W2AKG5</accession>
<sequence length="263" mass="27568">MQLNFDQQHVLVSGGSKGIGLACATAFFNEGANVTIISRSQDNLNSALLEISGQSTHPRLQAIAANLSDASAALEALDLSEIKFGSVKVLINCSGAAKRVGPDDLNPQAWQASMDAKFYPYIHLIDPVIKRMAKQGSGNIINVIGHGGKIAKAVHISGGAANAALMLATNGLATAYAAHGVRVNAINPGITLTGRLEGLIEAQSKQTGKSKEQVLEEFTSDIPMGRLAKPEEIANVALFLASPLASYITANIITMDGAMYPFI</sequence>